<organism evidence="2 3">
    <name type="scientific">Chiloscyllium punctatum</name>
    <name type="common">Brownbanded bambooshark</name>
    <name type="synonym">Hemiscyllium punctatum</name>
    <dbReference type="NCBI Taxonomy" id="137246"/>
    <lineage>
        <taxon>Eukaryota</taxon>
        <taxon>Metazoa</taxon>
        <taxon>Chordata</taxon>
        <taxon>Craniata</taxon>
        <taxon>Vertebrata</taxon>
        <taxon>Chondrichthyes</taxon>
        <taxon>Elasmobranchii</taxon>
        <taxon>Galeomorphii</taxon>
        <taxon>Galeoidea</taxon>
        <taxon>Orectolobiformes</taxon>
        <taxon>Hemiscylliidae</taxon>
        <taxon>Chiloscyllium</taxon>
    </lineage>
</organism>
<gene>
    <name evidence="2" type="ORF">chiPu_0027339</name>
</gene>
<proteinExistence type="predicted"/>
<feature type="compositionally biased region" description="Basic and acidic residues" evidence="1">
    <location>
        <begin position="25"/>
        <end position="36"/>
    </location>
</feature>
<dbReference type="Proteomes" id="UP000287033">
    <property type="component" value="Unassembled WGS sequence"/>
</dbReference>
<name>A0A401TKZ3_CHIPU</name>
<evidence type="ECO:0000313" key="2">
    <source>
        <dbReference type="EMBL" id="GCC43340.1"/>
    </source>
</evidence>
<dbReference type="EMBL" id="BEZZ01101322">
    <property type="protein sequence ID" value="GCC43340.1"/>
    <property type="molecule type" value="Genomic_DNA"/>
</dbReference>
<protein>
    <submittedName>
        <fullName evidence="2">Uncharacterized protein</fullName>
    </submittedName>
</protein>
<comment type="caution">
    <text evidence="2">The sequence shown here is derived from an EMBL/GenBank/DDBJ whole genome shotgun (WGS) entry which is preliminary data.</text>
</comment>
<feature type="region of interest" description="Disordered" evidence="1">
    <location>
        <begin position="23"/>
        <end position="51"/>
    </location>
</feature>
<reference evidence="2 3" key="1">
    <citation type="journal article" date="2018" name="Nat. Ecol. Evol.">
        <title>Shark genomes provide insights into elasmobranch evolution and the origin of vertebrates.</title>
        <authorList>
            <person name="Hara Y"/>
            <person name="Yamaguchi K"/>
            <person name="Onimaru K"/>
            <person name="Kadota M"/>
            <person name="Koyanagi M"/>
            <person name="Keeley SD"/>
            <person name="Tatsumi K"/>
            <person name="Tanaka K"/>
            <person name="Motone F"/>
            <person name="Kageyama Y"/>
            <person name="Nozu R"/>
            <person name="Adachi N"/>
            <person name="Nishimura O"/>
            <person name="Nakagawa R"/>
            <person name="Tanegashima C"/>
            <person name="Kiyatake I"/>
            <person name="Matsumoto R"/>
            <person name="Murakumo K"/>
            <person name="Nishida K"/>
            <person name="Terakita A"/>
            <person name="Kuratani S"/>
            <person name="Sato K"/>
            <person name="Hyodo S Kuraku.S."/>
        </authorList>
    </citation>
    <scope>NUCLEOTIDE SEQUENCE [LARGE SCALE GENOMIC DNA]</scope>
</reference>
<keyword evidence="3" id="KW-1185">Reference proteome</keyword>
<evidence type="ECO:0000256" key="1">
    <source>
        <dbReference type="SAM" id="MobiDB-lite"/>
    </source>
</evidence>
<evidence type="ECO:0000313" key="3">
    <source>
        <dbReference type="Proteomes" id="UP000287033"/>
    </source>
</evidence>
<sequence>MAPFRERMAHYIRQLDVQLRALRQTTRDQQDIRDQTKQQQQPPPKPLPGVGDKILVRAAPYRPGFAPRWLGPQEIILTSDT</sequence>
<dbReference type="AlphaFoldDB" id="A0A401TKZ3"/>
<accession>A0A401TKZ3</accession>